<dbReference type="OrthoDB" id="310895at2759"/>
<organism evidence="6 7">
    <name type="scientific">Bugula neritina</name>
    <name type="common">Brown bryozoan</name>
    <name type="synonym">Sertularia neritina</name>
    <dbReference type="NCBI Taxonomy" id="10212"/>
    <lineage>
        <taxon>Eukaryota</taxon>
        <taxon>Metazoa</taxon>
        <taxon>Spiralia</taxon>
        <taxon>Lophotrochozoa</taxon>
        <taxon>Bryozoa</taxon>
        <taxon>Gymnolaemata</taxon>
        <taxon>Cheilostomatida</taxon>
        <taxon>Flustrina</taxon>
        <taxon>Buguloidea</taxon>
        <taxon>Bugulidae</taxon>
        <taxon>Bugula</taxon>
    </lineage>
</organism>
<dbReference type="Gene3D" id="3.40.605.10">
    <property type="entry name" value="Aldehyde Dehydrogenase, Chain A, domain 1"/>
    <property type="match status" value="2"/>
</dbReference>
<evidence type="ECO:0000256" key="3">
    <source>
        <dbReference type="PROSITE-ProRule" id="PRU10007"/>
    </source>
</evidence>
<sequence length="857" mass="93668">MAATTGATSSAPSQSATVAAESTESIADIFASMSYGPAPEADNVVQAWLEDKKRAFGHFIDGKYHQPAGRKVYEVKNPANGKVLCTTMRGESEDVELAVKAARKAHTTWSKLAPHVRARHIYSIARHVQKHARLFSVLESMDNGKTFRETRDADIPIVVRHFYHYAGWAQLSDTEMSNWKSIGVIGGIVPWNFPLMLLTWKLAPALAMGNTVVLKPASYTSLSAILLAEVCAEAGLPPGVFNVVTGSGAFGSMLAAHPDVDKVAFTGSTLVGQKLRKLTAGTGKKISLELGGKSPFIVFDSADLDSAVEGVVNAIWFNQGQVCSAGSKLLVQETVYDKFIDKLKERLTHFRVGSSLDKTMDMGAIVDESQRASVEEFVQSARDEGAEVYQASACFPSAGCFYPPTLITKVQTVSKVVQEEIFGPVLVALPFRTAKEAVSLANNTRYGLAGSVWTENVSLALEVALLIKAGAIWVNAHNLFDAAAGFGGYKESGFGRDGGKEGLYEYAIPRWEERPRPANEDIDYSKFGATLQGRPTYADNLLPVLEGGSAAGVPAIDHTYKFYYGGAQKRPDATYVRAIKTSEGKAMAHVGEGNRKDVRNAVEVAHKAAPGWGKRAAYNRAQIMYYLAENIELRRQEFADRLSLQTGRTADSCLNEVSLSIQRLFYWAAYADKYGGTVQETTLYGATVKIHEPVGVIGILCPDEYPLLGFVSLLAPAIVRANCVVIVPSEIHPLSALDLYQVFETSDIPGGVVNILTGSKDHLAKYLVEHQDIQSVWYFGSEAGSKYVEYVSAENVKRTWVNYGLSRKWEDPEQGEGEEFLYQVTQVKNIWIPMETSLPIDNNTVGHFSCRFCFVLY</sequence>
<evidence type="ECO:0000256" key="2">
    <source>
        <dbReference type="ARBA" id="ARBA00023002"/>
    </source>
</evidence>
<evidence type="ECO:0000259" key="5">
    <source>
        <dbReference type="Pfam" id="PF00171"/>
    </source>
</evidence>
<dbReference type="PANTHER" id="PTHR11699">
    <property type="entry name" value="ALDEHYDE DEHYDROGENASE-RELATED"/>
    <property type="match status" value="1"/>
</dbReference>
<gene>
    <name evidence="6" type="ORF">EB796_008219</name>
</gene>
<evidence type="ECO:0000256" key="4">
    <source>
        <dbReference type="RuleBase" id="RU003345"/>
    </source>
</evidence>
<dbReference type="InterPro" id="IPR016163">
    <property type="entry name" value="Ald_DH_C"/>
</dbReference>
<dbReference type="FunFam" id="3.40.309.10:FF:000012">
    <property type="entry name" value="Betaine aldehyde dehydrogenase"/>
    <property type="match status" value="1"/>
</dbReference>
<evidence type="ECO:0000256" key="1">
    <source>
        <dbReference type="ARBA" id="ARBA00009986"/>
    </source>
</evidence>
<accession>A0A7J7K4A9</accession>
<keyword evidence="2 4" id="KW-0560">Oxidoreductase</keyword>
<dbReference type="InterPro" id="IPR016162">
    <property type="entry name" value="Ald_DH_N"/>
</dbReference>
<protein>
    <submittedName>
        <fullName evidence="6">Aldh16a1</fullName>
    </submittedName>
</protein>
<feature type="domain" description="Aldehyde dehydrogenase" evidence="5">
    <location>
        <begin position="68"/>
        <end position="507"/>
    </location>
</feature>
<dbReference type="PROSITE" id="PS00687">
    <property type="entry name" value="ALDEHYDE_DEHYDR_GLU"/>
    <property type="match status" value="1"/>
</dbReference>
<evidence type="ECO:0000313" key="7">
    <source>
        <dbReference type="Proteomes" id="UP000593567"/>
    </source>
</evidence>
<dbReference type="Pfam" id="PF00171">
    <property type="entry name" value="Aldedh"/>
    <property type="match status" value="2"/>
</dbReference>
<dbReference type="InterPro" id="IPR015590">
    <property type="entry name" value="Aldehyde_DH_dom"/>
</dbReference>
<dbReference type="EMBL" id="VXIV02001324">
    <property type="protein sequence ID" value="KAF6033469.1"/>
    <property type="molecule type" value="Genomic_DNA"/>
</dbReference>
<reference evidence="6" key="1">
    <citation type="submission" date="2020-06" db="EMBL/GenBank/DDBJ databases">
        <title>Draft genome of Bugula neritina, a colonial animal packing powerful symbionts and potential medicines.</title>
        <authorList>
            <person name="Rayko M."/>
        </authorList>
    </citation>
    <scope>NUCLEOTIDE SEQUENCE [LARGE SCALE GENOMIC DNA]</scope>
    <source>
        <strain evidence="6">Kwan_BN1</strain>
    </source>
</reference>
<name>A0A7J7K4A9_BUGNE</name>
<evidence type="ECO:0000313" key="6">
    <source>
        <dbReference type="EMBL" id="KAF6033469.1"/>
    </source>
</evidence>
<feature type="domain" description="Aldehyde dehydrogenase" evidence="5">
    <location>
        <begin position="576"/>
        <end position="804"/>
    </location>
</feature>
<proteinExistence type="inferred from homology"/>
<dbReference type="Proteomes" id="UP000593567">
    <property type="component" value="Unassembled WGS sequence"/>
</dbReference>
<comment type="similarity">
    <text evidence="1 4">Belongs to the aldehyde dehydrogenase family.</text>
</comment>
<dbReference type="Gene3D" id="3.40.309.10">
    <property type="entry name" value="Aldehyde Dehydrogenase, Chain A, domain 2"/>
    <property type="match status" value="1"/>
</dbReference>
<dbReference type="InterPro" id="IPR016161">
    <property type="entry name" value="Ald_DH/histidinol_DH"/>
</dbReference>
<dbReference type="AlphaFoldDB" id="A0A7J7K4A9"/>
<keyword evidence="7" id="KW-1185">Reference proteome</keyword>
<dbReference type="InterPro" id="IPR029510">
    <property type="entry name" value="Ald_DH_CS_GLU"/>
</dbReference>
<feature type="active site" evidence="3">
    <location>
        <position position="289"/>
    </location>
</feature>
<dbReference type="CDD" id="cd07111">
    <property type="entry name" value="ALDH_F16"/>
    <property type="match status" value="1"/>
</dbReference>
<dbReference type="GO" id="GO:0016620">
    <property type="term" value="F:oxidoreductase activity, acting on the aldehyde or oxo group of donors, NAD or NADP as acceptor"/>
    <property type="evidence" value="ECO:0007669"/>
    <property type="project" value="InterPro"/>
</dbReference>
<dbReference type="SUPFAM" id="SSF53720">
    <property type="entry name" value="ALDH-like"/>
    <property type="match status" value="2"/>
</dbReference>
<dbReference type="FunFam" id="3.40.605.10:FF:000007">
    <property type="entry name" value="NAD/NADP-dependent betaine aldehyde dehydrogenase"/>
    <property type="match status" value="1"/>
</dbReference>
<comment type="caution">
    <text evidence="6">The sequence shown here is derived from an EMBL/GenBank/DDBJ whole genome shotgun (WGS) entry which is preliminary data.</text>
</comment>